<comment type="subcellular location">
    <subcellularLocation>
        <location evidence="1">Cell envelope</location>
    </subcellularLocation>
    <subcellularLocation>
        <location evidence="2">Cell outer membrane</location>
    </subcellularLocation>
    <subcellularLocation>
        <location evidence="3">Secreted</location>
    </subcellularLocation>
</comment>
<dbReference type="InterPro" id="IPR045474">
    <property type="entry name" value="GEVED"/>
</dbReference>
<name>A0A5C6EBC9_9BACT</name>
<gene>
    <name evidence="10" type="ORF">Poly59_60370</name>
</gene>
<feature type="domain" description="GEVED" evidence="9">
    <location>
        <begin position="1225"/>
        <end position="1294"/>
    </location>
</feature>
<evidence type="ECO:0000256" key="8">
    <source>
        <dbReference type="SAM" id="MobiDB-lite"/>
    </source>
</evidence>
<dbReference type="InterPro" id="IPR012334">
    <property type="entry name" value="Pectin_lyas_fold"/>
</dbReference>
<dbReference type="InterPro" id="IPR011050">
    <property type="entry name" value="Pectin_lyase_fold/virulence"/>
</dbReference>
<keyword evidence="7" id="KW-0998">Cell outer membrane</keyword>
<dbReference type="Pfam" id="PF02415">
    <property type="entry name" value="Chlam_PMP"/>
    <property type="match status" value="3"/>
</dbReference>
<dbReference type="InterPro" id="IPR002105">
    <property type="entry name" value="Dockerin_1_rpt"/>
</dbReference>
<keyword evidence="5" id="KW-0732">Signal</keyword>
<evidence type="ECO:0000256" key="6">
    <source>
        <dbReference type="ARBA" id="ARBA00023136"/>
    </source>
</evidence>
<dbReference type="GO" id="GO:0000272">
    <property type="term" value="P:polysaccharide catabolic process"/>
    <property type="evidence" value="ECO:0007669"/>
    <property type="project" value="InterPro"/>
</dbReference>
<reference evidence="10 11" key="1">
    <citation type="submission" date="2019-02" db="EMBL/GenBank/DDBJ databases">
        <title>Deep-cultivation of Planctomycetes and their phenomic and genomic characterization uncovers novel biology.</title>
        <authorList>
            <person name="Wiegand S."/>
            <person name="Jogler M."/>
            <person name="Boedeker C."/>
            <person name="Pinto D."/>
            <person name="Vollmers J."/>
            <person name="Rivas-Marin E."/>
            <person name="Kohn T."/>
            <person name="Peeters S.H."/>
            <person name="Heuer A."/>
            <person name="Rast P."/>
            <person name="Oberbeckmann S."/>
            <person name="Bunk B."/>
            <person name="Jeske O."/>
            <person name="Meyerdierks A."/>
            <person name="Storesund J.E."/>
            <person name="Kallscheuer N."/>
            <person name="Luecker S."/>
            <person name="Lage O.M."/>
            <person name="Pohl T."/>
            <person name="Merkel B.J."/>
            <person name="Hornburger P."/>
            <person name="Mueller R.-W."/>
            <person name="Bruemmer F."/>
            <person name="Labrenz M."/>
            <person name="Spormann A.M."/>
            <person name="Op Den Camp H."/>
            <person name="Overmann J."/>
            <person name="Amann R."/>
            <person name="Jetten M.S.M."/>
            <person name="Mascher T."/>
            <person name="Medema M.H."/>
            <person name="Devos D.P."/>
            <person name="Kaster A.-K."/>
            <person name="Ovreas L."/>
            <person name="Rohde M."/>
            <person name="Galperin M.Y."/>
            <person name="Jogler C."/>
        </authorList>
    </citation>
    <scope>NUCLEOTIDE SEQUENCE [LARGE SCALE GENOMIC DNA]</scope>
    <source>
        <strain evidence="10 11">Poly59</strain>
    </source>
</reference>
<evidence type="ECO:0000256" key="2">
    <source>
        <dbReference type="ARBA" id="ARBA00004442"/>
    </source>
</evidence>
<dbReference type="Gene3D" id="2.160.20.10">
    <property type="entry name" value="Single-stranded right-handed beta-helix, Pectin lyase-like"/>
    <property type="match status" value="2"/>
</dbReference>
<dbReference type="InterPro" id="IPR006626">
    <property type="entry name" value="PbH1"/>
</dbReference>
<dbReference type="SUPFAM" id="SSF63446">
    <property type="entry name" value="Type I dockerin domain"/>
    <property type="match status" value="1"/>
</dbReference>
<organism evidence="10 11">
    <name type="scientific">Rubripirellula reticaptiva</name>
    <dbReference type="NCBI Taxonomy" id="2528013"/>
    <lineage>
        <taxon>Bacteria</taxon>
        <taxon>Pseudomonadati</taxon>
        <taxon>Planctomycetota</taxon>
        <taxon>Planctomycetia</taxon>
        <taxon>Pirellulales</taxon>
        <taxon>Pirellulaceae</taxon>
        <taxon>Rubripirellula</taxon>
    </lineage>
</organism>
<dbReference type="GO" id="GO:0009279">
    <property type="term" value="C:cell outer membrane"/>
    <property type="evidence" value="ECO:0007669"/>
    <property type="project" value="UniProtKB-SubCell"/>
</dbReference>
<dbReference type="PANTHER" id="PTHR11319">
    <property type="entry name" value="G PROTEIN-COUPLED RECEPTOR-RELATED"/>
    <property type="match status" value="1"/>
</dbReference>
<evidence type="ECO:0000256" key="5">
    <source>
        <dbReference type="ARBA" id="ARBA00022729"/>
    </source>
</evidence>
<dbReference type="SUPFAM" id="SSF51126">
    <property type="entry name" value="Pectin lyase-like"/>
    <property type="match status" value="3"/>
</dbReference>
<evidence type="ECO:0000313" key="10">
    <source>
        <dbReference type="EMBL" id="TWU47063.1"/>
    </source>
</evidence>
<proteinExistence type="predicted"/>
<evidence type="ECO:0000256" key="3">
    <source>
        <dbReference type="ARBA" id="ARBA00004613"/>
    </source>
</evidence>
<dbReference type="Pfam" id="PF20009">
    <property type="entry name" value="GEVED"/>
    <property type="match status" value="1"/>
</dbReference>
<dbReference type="InterPro" id="IPR003368">
    <property type="entry name" value="POMP_repeat"/>
</dbReference>
<dbReference type="PANTHER" id="PTHR11319:SF35">
    <property type="entry name" value="OUTER MEMBRANE PROTEIN PMPC-RELATED"/>
    <property type="match status" value="1"/>
</dbReference>
<dbReference type="RefSeq" id="WP_146537460.1">
    <property type="nucleotide sequence ID" value="NZ_SJPX01000006.1"/>
</dbReference>
<comment type="caution">
    <text evidence="10">The sequence shown here is derived from an EMBL/GenBank/DDBJ whole genome shotgun (WGS) entry which is preliminary data.</text>
</comment>
<keyword evidence="6" id="KW-0472">Membrane</keyword>
<dbReference type="SMART" id="SM00710">
    <property type="entry name" value="PbH1"/>
    <property type="match status" value="14"/>
</dbReference>
<dbReference type="InterPro" id="IPR059226">
    <property type="entry name" value="Choice_anch_Q_dom"/>
</dbReference>
<keyword evidence="11" id="KW-1185">Reference proteome</keyword>
<evidence type="ECO:0000256" key="4">
    <source>
        <dbReference type="ARBA" id="ARBA00022525"/>
    </source>
</evidence>
<evidence type="ECO:0000259" key="9">
    <source>
        <dbReference type="Pfam" id="PF20009"/>
    </source>
</evidence>
<dbReference type="Proteomes" id="UP000317977">
    <property type="component" value="Unassembled WGS sequence"/>
</dbReference>
<keyword evidence="4" id="KW-0964">Secreted</keyword>
<dbReference type="EMBL" id="SJPX01000006">
    <property type="protein sequence ID" value="TWU47063.1"/>
    <property type="molecule type" value="Genomic_DNA"/>
</dbReference>
<sequence length="1649" mass="165784">MQVRKLFSRVKSSRCATARVRRRLSRMESLENRRVLAAYIVVTGGDAGSGACGTSVCTLRDAVIAANASPGPDEITFAPSVTGTINLTAANGELLINDPVTITGPGAGSLTVRATTSAVNEFRLFDISAAAGDVSISGLTLTGGRVETDFGGAIRFQSSGTLTIQDSVISGNVADSGGAIYSEYDGTVRIVGSTLENNEAVRGGGGAIQVVEGSIVIEDSTFNNNQSYGSGGAISSPSAGPITISGSNLTNNQVSESGFNGGAIDSGDGDVTINNSIISGNSTAGGDGGALYSISGAVTISASTFDGNTALYNGGAILNDSGAITISDSKITNNQAQYGDGGGVSNFAGNLTITRSTISSNNSVTDGGGISNVSGKVIIRESTIDSNTAGGDGGGIATVTGGVTLTNSTISGNTGNVRGGGIQTDNAPIRLVNSTVTDNDSNISGGGIGTLNDGIFVGDNFGSISIQNSIVAENVSPLGPDFVSPANPVANLRVSFSLIGNNKDTSLAASNGTGGNYIGTPTSPVDPALGPLANNGGTTRTHNPASSSIVVDAGSNALAVDFGEDGVSGGGDDVTLENDQRGGLFSRIANASGSGATVDMGAVERQSRPILTVDTISDESDGNLAPGDRSLRELIELANASEGFDTIVVPGSIGATITLDASLPPLTITETVSIVGPGADLLAIVGPAGTTKRLVEIASTAGNVNMSGLRFSGGDVSASTGAAGKGGAITSSSPGDLVLVGVELSGNSANSGGAIHVSAGSLSIAGSLVAENVSLQSGGGVVLDGAATLLVLVDSTISTNAAGADGGGVFSSAGAVSIESSTFTGNSAVVQGGAIRMAAGSTTLAIDNSIVAANTAPIAPEFNSPQNPVANLDVDFSLIGDNSGTLLTATPVTDGQPVAGAGGNFIGGAGADAIDPKLSPLMTQGGRLRVHLPLQSSPAIDNGSTVRLPLDSYDINGNGSRTEILPVDVRTATRVVGAVDMGSVELAPIPTVTWDTPAGITFGEALSGTQLNAVSTAAGSFTYTPVSGTVLDAGAGQTLTAVFTPNDPFAFRSVTITTTIDVDTAEPNVNWETPIAIIVGTVLSTDQLNATADIAGTFVYTPPVDTELELGDGQLLSVRFTPDDANYHEVNKTVLIDVVEEAVSDEDFGDAPSDYAVSLADDGARHTVGSLRLGSVVTADDDGQPSLAADADDDDGVTLLANPVAVSGTDTIASFLVSVSADAKLDAWLDFDANGSWDSADQIATNLSVTAGDNVISFTVPAGTLAGETFARFRLSSAGSLGPTGAAVDGEVEDVLVEILDGDLQADAIVTVVGGLGSVTSAGGNVTVDSGADTLFEAPVNALTDLQIDGTESDDSFTLVVSSLSDSATLAINGSLGTNTLVVETATVDLTDPTVLVIENFAIIDLMTPGSQTITIDAGVVTSLSPAAQTILVRANSAEDRLVFVDVADWRMDTPDTSGGGFVIVALNQVTGQIVRTEATSGWHNVIEPSDVNNNGSVTASDALVVINELGRRAYSDGASSLLEDPTTSNPFPGTYYDQNGDGRATALDALRVINQLARISNSGGEQVDGEQVLVQPPSSPITLFERTRDIEFTFDSETTIDKVASFAEQTSETAEPQRAASEQSGATETWANSVDEFLTELGLQTSIG</sequence>
<feature type="region of interest" description="Disordered" evidence="8">
    <location>
        <begin position="1610"/>
        <end position="1629"/>
    </location>
</feature>
<protein>
    <submittedName>
        <fullName evidence="10">Dockerin type I repeat protein</fullName>
    </submittedName>
</protein>
<evidence type="ECO:0000313" key="11">
    <source>
        <dbReference type="Proteomes" id="UP000317977"/>
    </source>
</evidence>
<dbReference type="Pfam" id="PF00404">
    <property type="entry name" value="Dockerin_1"/>
    <property type="match status" value="1"/>
</dbReference>
<dbReference type="OrthoDB" id="292920at2"/>
<dbReference type="NCBIfam" id="NF041518">
    <property type="entry name" value="choice_anch_Q"/>
    <property type="match status" value="2"/>
</dbReference>
<evidence type="ECO:0000256" key="1">
    <source>
        <dbReference type="ARBA" id="ARBA00004196"/>
    </source>
</evidence>
<dbReference type="GO" id="GO:0004553">
    <property type="term" value="F:hydrolase activity, hydrolyzing O-glycosyl compounds"/>
    <property type="evidence" value="ECO:0007669"/>
    <property type="project" value="InterPro"/>
</dbReference>
<dbReference type="GO" id="GO:0005576">
    <property type="term" value="C:extracellular region"/>
    <property type="evidence" value="ECO:0007669"/>
    <property type="project" value="UniProtKB-SubCell"/>
</dbReference>
<dbReference type="InterPro" id="IPR036439">
    <property type="entry name" value="Dockerin_dom_sf"/>
</dbReference>
<accession>A0A5C6EBC9</accession>
<evidence type="ECO:0000256" key="7">
    <source>
        <dbReference type="ARBA" id="ARBA00023237"/>
    </source>
</evidence>
<dbReference type="NCBIfam" id="TIGR01376">
    <property type="entry name" value="POMP_repeat"/>
    <property type="match status" value="1"/>
</dbReference>